<sequence length="65" mass="7304">MAVPELILRKVESKYPVKYCDFAGRIFPGLNVERCRAGMGAIVREKWGPNWESGLRAFFTSIGAL</sequence>
<evidence type="ECO:0000313" key="1">
    <source>
        <dbReference type="EMBL" id="ADJ54329.1"/>
    </source>
</evidence>
<geneLocation type="plasmid" evidence="1">
    <name>hyperthermophilic archaeal plasmid 1</name>
</geneLocation>
<reference evidence="1" key="1">
    <citation type="journal article" date="2010" name="Environ. Microbiol.">
        <title>Metagenomic analyses of novel viruses and plasmids from a cultured environmental sample of hyperthermophilic neutrophiles.</title>
        <authorList>
            <person name="Garrett R.A."/>
            <person name="Prangishvili D."/>
            <person name="Shah S.A."/>
            <person name="Reuter M."/>
            <person name="Stetter K.O."/>
            <person name="Peng X."/>
        </authorList>
    </citation>
    <scope>NUCLEOTIDE SEQUENCE</scope>
    <source>
        <plasmid evidence="1">hyperthermophilic archaeal plasmid 1</plasmid>
    </source>
</reference>
<name>D9CGH5_9ARCH</name>
<dbReference type="AlphaFoldDB" id="D9CGH5"/>
<gene>
    <name evidence="1" type="ORF">pHA1_gp51</name>
</gene>
<organism evidence="1">
    <name type="scientific">archaeon enrichment culture clone 1(2010)</name>
    <dbReference type="NCBI Taxonomy" id="795325"/>
    <lineage>
        <taxon>Archaea</taxon>
        <taxon>environmental samples</taxon>
    </lineage>
</organism>
<protein>
    <submittedName>
        <fullName evidence="1">Uncharacterized protein</fullName>
    </submittedName>
</protein>
<keyword evidence="1" id="KW-0614">Plasmid</keyword>
<dbReference type="EMBL" id="GU722198">
    <property type="protein sequence ID" value="ADJ54329.1"/>
    <property type="molecule type" value="Genomic_DNA"/>
</dbReference>
<accession>D9CGH5</accession>
<proteinExistence type="predicted"/>